<evidence type="ECO:0000256" key="9">
    <source>
        <dbReference type="ARBA" id="ARBA00022884"/>
    </source>
</evidence>
<dbReference type="FunFam" id="1.10.940.10:FF:000006">
    <property type="entry name" value="16S rRNA (Cytosine(967)-C(5))-methyltransferase RsmB"/>
    <property type="match status" value="1"/>
</dbReference>
<proteinExistence type="inferred from homology"/>
<feature type="binding site" evidence="13">
    <location>
        <position position="279"/>
    </location>
    <ligand>
        <name>S-adenosyl-L-methionine</name>
        <dbReference type="ChEBI" id="CHEBI:59789"/>
    </ligand>
</feature>
<dbReference type="InterPro" id="IPR023267">
    <property type="entry name" value="RCMT"/>
</dbReference>
<evidence type="ECO:0000256" key="5">
    <source>
        <dbReference type="ARBA" id="ARBA00022552"/>
    </source>
</evidence>
<gene>
    <name evidence="15" type="ORF">A500_04836</name>
</gene>
<dbReference type="InterPro" id="IPR004573">
    <property type="entry name" value="rRNA_ssu_MeTfrase_B"/>
</dbReference>
<dbReference type="PROSITE" id="PS51686">
    <property type="entry name" value="SAM_MT_RSMB_NOP"/>
    <property type="match status" value="1"/>
</dbReference>
<dbReference type="Pfam" id="PF01189">
    <property type="entry name" value="Methyltr_RsmB-F"/>
    <property type="match status" value="1"/>
</dbReference>
<keyword evidence="16" id="KW-1185">Reference proteome</keyword>
<evidence type="ECO:0000256" key="11">
    <source>
        <dbReference type="ARBA" id="ARBA00031088"/>
    </source>
</evidence>
<accession>R9CDR6</accession>
<evidence type="ECO:0000313" key="16">
    <source>
        <dbReference type="Proteomes" id="UP000013988"/>
    </source>
</evidence>
<dbReference type="Proteomes" id="UP000013988">
    <property type="component" value="Unassembled WGS sequence"/>
</dbReference>
<feature type="binding site" evidence="13">
    <location>
        <begin position="255"/>
        <end position="261"/>
    </location>
    <ligand>
        <name>S-adenosyl-L-methionine</name>
        <dbReference type="ChEBI" id="CHEBI:59789"/>
    </ligand>
</feature>
<comment type="subcellular location">
    <subcellularLocation>
        <location evidence="2">Cytoplasm</location>
    </subcellularLocation>
</comment>
<evidence type="ECO:0000256" key="8">
    <source>
        <dbReference type="ARBA" id="ARBA00022691"/>
    </source>
</evidence>
<dbReference type="InterPro" id="IPR049560">
    <property type="entry name" value="MeTrfase_RsmB-F_NOP2_cat"/>
</dbReference>
<dbReference type="InterPro" id="IPR001678">
    <property type="entry name" value="MeTrfase_RsmB-F_NOP2_dom"/>
</dbReference>
<evidence type="ECO:0000256" key="12">
    <source>
        <dbReference type="ARBA" id="ARBA00047283"/>
    </source>
</evidence>
<dbReference type="InterPro" id="IPR054728">
    <property type="entry name" value="RsmB-like_ferredoxin"/>
</dbReference>
<dbReference type="Gene3D" id="3.30.70.1170">
    <property type="entry name" value="Sun protein, domain 3"/>
    <property type="match status" value="1"/>
</dbReference>
<evidence type="ECO:0000256" key="3">
    <source>
        <dbReference type="ARBA" id="ARBA00012140"/>
    </source>
</evidence>
<dbReference type="AlphaFoldDB" id="R9CDR6"/>
<name>R9CDR6_9CLOT</name>
<reference evidence="15 16" key="1">
    <citation type="submission" date="2013-03" db="EMBL/GenBank/DDBJ databases">
        <title>Whole genome shotgun sequencing of Clostridium sartagoforme AAU1.</title>
        <authorList>
            <person name="Joshi C.G."/>
            <person name="Duggirala S.M."/>
            <person name="Nathani N.M."/>
            <person name="Bhatt V.D."/>
            <person name="Patel A.K."/>
            <person name="Pandya P.R."/>
            <person name="KaPatel J.A."/>
        </authorList>
    </citation>
    <scope>NUCLEOTIDE SEQUENCE [LARGE SCALE GENOMIC DNA]</scope>
    <source>
        <strain evidence="15 16">AAU1</strain>
    </source>
</reference>
<dbReference type="OrthoDB" id="9810297at2"/>
<evidence type="ECO:0000256" key="1">
    <source>
        <dbReference type="ARBA" id="ARBA00002724"/>
    </source>
</evidence>
<comment type="catalytic activity">
    <reaction evidence="12">
        <text>cytidine(967) in 16S rRNA + S-adenosyl-L-methionine = 5-methylcytidine(967) in 16S rRNA + S-adenosyl-L-homocysteine + H(+)</text>
        <dbReference type="Rhea" id="RHEA:42748"/>
        <dbReference type="Rhea" id="RHEA-COMP:10219"/>
        <dbReference type="Rhea" id="RHEA-COMP:10220"/>
        <dbReference type="ChEBI" id="CHEBI:15378"/>
        <dbReference type="ChEBI" id="CHEBI:57856"/>
        <dbReference type="ChEBI" id="CHEBI:59789"/>
        <dbReference type="ChEBI" id="CHEBI:74483"/>
        <dbReference type="ChEBI" id="CHEBI:82748"/>
        <dbReference type="EC" id="2.1.1.176"/>
    </reaction>
</comment>
<dbReference type="PATRIC" id="fig|1202534.3.peg.973"/>
<dbReference type="CDD" id="cd02440">
    <property type="entry name" value="AdoMet_MTases"/>
    <property type="match status" value="1"/>
</dbReference>
<keyword evidence="5" id="KW-0698">rRNA processing</keyword>
<comment type="function">
    <text evidence="1">Specifically methylates the cytosine at position 967 (m5C967) of 16S rRNA.</text>
</comment>
<dbReference type="PANTHER" id="PTHR22807:SF53">
    <property type="entry name" value="RIBOSOMAL RNA SMALL SUBUNIT METHYLTRANSFERASE B-RELATED"/>
    <property type="match status" value="1"/>
</dbReference>
<comment type="caution">
    <text evidence="15">The sequence shown here is derived from an EMBL/GenBank/DDBJ whole genome shotgun (WGS) entry which is preliminary data.</text>
</comment>
<dbReference type="EC" id="2.1.1.176" evidence="3"/>
<dbReference type="InterPro" id="IPR006027">
    <property type="entry name" value="NusB_RsmB_TIM44"/>
</dbReference>
<dbReference type="GO" id="GO:0003723">
    <property type="term" value="F:RNA binding"/>
    <property type="evidence" value="ECO:0007669"/>
    <property type="project" value="UniProtKB-UniRule"/>
</dbReference>
<organism evidence="15 16">
    <name type="scientific">Clostridium sartagoforme AAU1</name>
    <dbReference type="NCBI Taxonomy" id="1202534"/>
    <lineage>
        <taxon>Bacteria</taxon>
        <taxon>Bacillati</taxon>
        <taxon>Bacillota</taxon>
        <taxon>Clostridia</taxon>
        <taxon>Eubacteriales</taxon>
        <taxon>Clostridiaceae</taxon>
        <taxon>Clostridium</taxon>
    </lineage>
</organism>
<feature type="binding site" evidence="13">
    <location>
        <position position="324"/>
    </location>
    <ligand>
        <name>S-adenosyl-L-methionine</name>
        <dbReference type="ChEBI" id="CHEBI:59789"/>
    </ligand>
</feature>
<evidence type="ECO:0000256" key="4">
    <source>
        <dbReference type="ARBA" id="ARBA00022490"/>
    </source>
</evidence>
<evidence type="ECO:0000313" key="15">
    <source>
        <dbReference type="EMBL" id="EOR27437.1"/>
    </source>
</evidence>
<comment type="similarity">
    <text evidence="13">Belongs to the class I-like SAM-binding methyltransferase superfamily. RsmB/NOP family.</text>
</comment>
<dbReference type="InterPro" id="IPR029063">
    <property type="entry name" value="SAM-dependent_MTases_sf"/>
</dbReference>
<dbReference type="SUPFAM" id="SSF48013">
    <property type="entry name" value="NusB-like"/>
    <property type="match status" value="1"/>
</dbReference>
<evidence type="ECO:0000259" key="14">
    <source>
        <dbReference type="PROSITE" id="PS51686"/>
    </source>
</evidence>
<evidence type="ECO:0000256" key="10">
    <source>
        <dbReference type="ARBA" id="ARBA00030399"/>
    </source>
</evidence>
<dbReference type="InterPro" id="IPR035926">
    <property type="entry name" value="NusB-like_sf"/>
</dbReference>
<dbReference type="RefSeq" id="WP_016206420.1">
    <property type="nucleotide sequence ID" value="NZ_ASRV01000050.1"/>
</dbReference>
<dbReference type="GO" id="GO:0008649">
    <property type="term" value="F:rRNA methyltransferase activity"/>
    <property type="evidence" value="ECO:0007669"/>
    <property type="project" value="InterPro"/>
</dbReference>
<dbReference type="PANTHER" id="PTHR22807">
    <property type="entry name" value="NOP2 YEAST -RELATED NOL1/NOP2/FMU SUN DOMAIN-CONTAINING"/>
    <property type="match status" value="1"/>
</dbReference>
<dbReference type="FunFam" id="3.30.70.1170:FF:000003">
    <property type="entry name" value="16S rRNA (Cytosine(967)-C(5))-methyltransferase RsmB"/>
    <property type="match status" value="1"/>
</dbReference>
<evidence type="ECO:0000256" key="7">
    <source>
        <dbReference type="ARBA" id="ARBA00022679"/>
    </source>
</evidence>
<dbReference type="NCBIfam" id="NF011494">
    <property type="entry name" value="PRK14902.1"/>
    <property type="match status" value="1"/>
</dbReference>
<dbReference type="GO" id="GO:0006355">
    <property type="term" value="P:regulation of DNA-templated transcription"/>
    <property type="evidence" value="ECO:0007669"/>
    <property type="project" value="InterPro"/>
</dbReference>
<keyword evidence="9 13" id="KW-0694">RNA-binding</keyword>
<feature type="binding site" evidence="13">
    <location>
        <position position="306"/>
    </location>
    <ligand>
        <name>S-adenosyl-L-methionine</name>
        <dbReference type="ChEBI" id="CHEBI:59789"/>
    </ligand>
</feature>
<keyword evidence="8 13" id="KW-0949">S-adenosyl-L-methionine</keyword>
<dbReference type="GO" id="GO:0005737">
    <property type="term" value="C:cytoplasm"/>
    <property type="evidence" value="ECO:0007669"/>
    <property type="project" value="UniProtKB-SubCell"/>
</dbReference>
<dbReference type="EMBL" id="ASRV01000050">
    <property type="protein sequence ID" value="EOR27437.1"/>
    <property type="molecule type" value="Genomic_DNA"/>
</dbReference>
<dbReference type="SUPFAM" id="SSF53335">
    <property type="entry name" value="S-adenosyl-L-methionine-dependent methyltransferases"/>
    <property type="match status" value="1"/>
</dbReference>
<dbReference type="Gene3D" id="1.10.940.10">
    <property type="entry name" value="NusB-like"/>
    <property type="match status" value="1"/>
</dbReference>
<keyword evidence="7 13" id="KW-0808">Transferase</keyword>
<dbReference type="FunFam" id="3.40.50.150:FF:000022">
    <property type="entry name" value="Ribosomal RNA small subunit methyltransferase B"/>
    <property type="match status" value="1"/>
</dbReference>
<dbReference type="Pfam" id="PF22458">
    <property type="entry name" value="RsmF-B_ferredox"/>
    <property type="match status" value="1"/>
</dbReference>
<dbReference type="Pfam" id="PF01029">
    <property type="entry name" value="NusB"/>
    <property type="match status" value="1"/>
</dbReference>
<sequence length="439" mass="49699">MNSRKLARQIVQRVLEEGAYSNLVLSNELNTRDIEDKDKGLITEIVYGTLRRKRTLDVLIGNFVKDINLIDTTVLNILRVAIYQMYFLDKIPEYAACNEAVEEAKEVSLEASKLVNGILRNYIKDEKEIVVPGNRIDELAYKFSFQPWMIRLFIKQYGEEKTMKLMSGLNETPKVTVRVNEFKAEYDEVYEKLEEIGYNIEEGYACPEGIAIKGGKGIEDNALFKEGLITVQDESAMLVAPLLDLKKGDKVLDLCAAPGGKTTHIAELLGNTGEVLAFDLHENKLSLIEENAKRLGLNNIVCKAMDATKLNSDYISYGDKVLIDVPCSGLGIIRKKPEIKWNKTRQQLKDLVPIQREIMENAWQYLKPGGTLVYSTCTLNKEENEENLQWFLSKHKDAAVEKVYIGNNSNFIYNADGSLTILPNDSMDGFFMGKIKKIK</sequence>
<evidence type="ECO:0000256" key="13">
    <source>
        <dbReference type="PROSITE-ProRule" id="PRU01023"/>
    </source>
</evidence>
<evidence type="ECO:0000256" key="2">
    <source>
        <dbReference type="ARBA" id="ARBA00004496"/>
    </source>
</evidence>
<keyword evidence="6 13" id="KW-0489">Methyltransferase</keyword>
<evidence type="ECO:0000256" key="6">
    <source>
        <dbReference type="ARBA" id="ARBA00022603"/>
    </source>
</evidence>
<dbReference type="NCBIfam" id="TIGR00563">
    <property type="entry name" value="rsmB"/>
    <property type="match status" value="1"/>
</dbReference>
<dbReference type="Gene3D" id="3.40.50.150">
    <property type="entry name" value="Vaccinia Virus protein VP39"/>
    <property type="match status" value="1"/>
</dbReference>
<dbReference type="PRINTS" id="PR02008">
    <property type="entry name" value="RCMTFAMILY"/>
</dbReference>
<feature type="domain" description="SAM-dependent MTase RsmB/NOP-type" evidence="14">
    <location>
        <begin position="165"/>
        <end position="438"/>
    </location>
</feature>
<protein>
    <recommendedName>
        <fullName evidence="3">16S rRNA (cytosine(967)-C(5))-methyltransferase</fullName>
        <ecNumber evidence="3">2.1.1.176</ecNumber>
    </recommendedName>
    <alternativeName>
        <fullName evidence="10">16S rRNA m5C967 methyltransferase</fullName>
    </alternativeName>
    <alternativeName>
        <fullName evidence="11">rRNA (cytosine-C(5)-)-methyltransferase RsmB</fullName>
    </alternativeName>
</protein>
<feature type="active site" description="Nucleophile" evidence="13">
    <location>
        <position position="377"/>
    </location>
</feature>
<keyword evidence="4" id="KW-0963">Cytoplasm</keyword>